<dbReference type="PANTHER" id="PTHR30537">
    <property type="entry name" value="HTH-TYPE TRANSCRIPTIONAL REGULATOR"/>
    <property type="match status" value="1"/>
</dbReference>
<dbReference type="EMBL" id="JAUEDK010000010">
    <property type="protein sequence ID" value="MDN0074751.1"/>
    <property type="molecule type" value="Genomic_DNA"/>
</dbReference>
<dbReference type="CDD" id="cd08473">
    <property type="entry name" value="PBP2_CrgA_like_4"/>
    <property type="match status" value="1"/>
</dbReference>
<dbReference type="RefSeq" id="WP_289829331.1">
    <property type="nucleotide sequence ID" value="NZ_JAUEDK010000010.1"/>
</dbReference>
<evidence type="ECO:0000313" key="6">
    <source>
        <dbReference type="EMBL" id="MDN0074751.1"/>
    </source>
</evidence>
<proteinExistence type="inferred from homology"/>
<dbReference type="Proteomes" id="UP001168540">
    <property type="component" value="Unassembled WGS sequence"/>
</dbReference>
<reference evidence="6" key="1">
    <citation type="submission" date="2023-06" db="EMBL/GenBank/DDBJ databases">
        <authorList>
            <person name="Zhang S."/>
        </authorList>
    </citation>
    <scope>NUCLEOTIDE SEQUENCE</scope>
    <source>
        <strain evidence="6">SG2303</strain>
    </source>
</reference>
<sequence length="318" mass="34490">MRDLNDLYYFAKVIEHGGFNAASRTLGIPKSRLSRRVADLEERLGVRLLQRTTRRLALTEVGTSYLAHCQAMLAEADAADEAIARVQAEPRGQIRVSCPELLAKTLLAPALTRYMQRHPQVRVWLEITNRRVDLIEEGIDVALRVRNQIEDSASLVARRIGISRVVTIASPALLAEYGTPTCPAELARFPALVMQRPDGRGQWSLMDAGGHEHTVLFDAPRLISDDMVLLAEAAIGGLGVAMLPSLVCEGALNDGRLVTLLPAFEAPGGILHAAFPSRRGLIPAVRSFIDFLAAELIPSDHPGYQRLGGPSSASAGEP</sequence>
<gene>
    <name evidence="6" type="ORF">QU481_07580</name>
</gene>
<evidence type="ECO:0000259" key="5">
    <source>
        <dbReference type="PROSITE" id="PS50931"/>
    </source>
</evidence>
<dbReference type="Gene3D" id="1.10.10.10">
    <property type="entry name" value="Winged helix-like DNA-binding domain superfamily/Winged helix DNA-binding domain"/>
    <property type="match status" value="1"/>
</dbReference>
<keyword evidence="4" id="KW-0804">Transcription</keyword>
<keyword evidence="7" id="KW-1185">Reference proteome</keyword>
<evidence type="ECO:0000256" key="2">
    <source>
        <dbReference type="ARBA" id="ARBA00023015"/>
    </source>
</evidence>
<dbReference type="InterPro" id="IPR005119">
    <property type="entry name" value="LysR_subst-bd"/>
</dbReference>
<dbReference type="SUPFAM" id="SSF53850">
    <property type="entry name" value="Periplasmic binding protein-like II"/>
    <property type="match status" value="1"/>
</dbReference>
<protein>
    <submittedName>
        <fullName evidence="6">LysR substrate-binding domain-containing protein</fullName>
    </submittedName>
</protein>
<name>A0ABT7XLT3_9NEIS</name>
<evidence type="ECO:0000313" key="7">
    <source>
        <dbReference type="Proteomes" id="UP001168540"/>
    </source>
</evidence>
<feature type="domain" description="HTH lysR-type" evidence="5">
    <location>
        <begin position="1"/>
        <end position="59"/>
    </location>
</feature>
<dbReference type="Pfam" id="PF03466">
    <property type="entry name" value="LysR_substrate"/>
    <property type="match status" value="1"/>
</dbReference>
<dbReference type="SUPFAM" id="SSF46785">
    <property type="entry name" value="Winged helix' DNA-binding domain"/>
    <property type="match status" value="1"/>
</dbReference>
<comment type="caution">
    <text evidence="6">The sequence shown here is derived from an EMBL/GenBank/DDBJ whole genome shotgun (WGS) entry which is preliminary data.</text>
</comment>
<dbReference type="InterPro" id="IPR058163">
    <property type="entry name" value="LysR-type_TF_proteobact-type"/>
</dbReference>
<keyword evidence="2" id="KW-0805">Transcription regulation</keyword>
<evidence type="ECO:0000256" key="1">
    <source>
        <dbReference type="ARBA" id="ARBA00009437"/>
    </source>
</evidence>
<accession>A0ABT7XLT3</accession>
<evidence type="ECO:0000256" key="4">
    <source>
        <dbReference type="ARBA" id="ARBA00023163"/>
    </source>
</evidence>
<dbReference type="Gene3D" id="3.40.190.290">
    <property type="match status" value="1"/>
</dbReference>
<comment type="similarity">
    <text evidence="1">Belongs to the LysR transcriptional regulatory family.</text>
</comment>
<dbReference type="InterPro" id="IPR036390">
    <property type="entry name" value="WH_DNA-bd_sf"/>
</dbReference>
<keyword evidence="3" id="KW-0238">DNA-binding</keyword>
<organism evidence="6 7">
    <name type="scientific">Crenobacter oryzisoli</name>
    <dbReference type="NCBI Taxonomy" id="3056844"/>
    <lineage>
        <taxon>Bacteria</taxon>
        <taxon>Pseudomonadati</taxon>
        <taxon>Pseudomonadota</taxon>
        <taxon>Betaproteobacteria</taxon>
        <taxon>Neisseriales</taxon>
        <taxon>Neisseriaceae</taxon>
        <taxon>Crenobacter</taxon>
    </lineage>
</organism>
<dbReference type="Pfam" id="PF00126">
    <property type="entry name" value="HTH_1"/>
    <property type="match status" value="1"/>
</dbReference>
<dbReference type="InterPro" id="IPR000847">
    <property type="entry name" value="LysR_HTH_N"/>
</dbReference>
<dbReference type="InterPro" id="IPR036388">
    <property type="entry name" value="WH-like_DNA-bd_sf"/>
</dbReference>
<evidence type="ECO:0000256" key="3">
    <source>
        <dbReference type="ARBA" id="ARBA00023125"/>
    </source>
</evidence>
<dbReference type="PROSITE" id="PS50931">
    <property type="entry name" value="HTH_LYSR"/>
    <property type="match status" value="1"/>
</dbReference>
<dbReference type="PANTHER" id="PTHR30537:SF31">
    <property type="entry name" value="TRANSCRIPTIONAL REGULATOR, LYSR FAMILY"/>
    <property type="match status" value="1"/>
</dbReference>